<dbReference type="AlphaFoldDB" id="A0A378JLN1"/>
<organism evidence="2 3">
    <name type="scientific">Legionella busanensis</name>
    <dbReference type="NCBI Taxonomy" id="190655"/>
    <lineage>
        <taxon>Bacteria</taxon>
        <taxon>Pseudomonadati</taxon>
        <taxon>Pseudomonadota</taxon>
        <taxon>Gammaproteobacteria</taxon>
        <taxon>Legionellales</taxon>
        <taxon>Legionellaceae</taxon>
        <taxon>Legionella</taxon>
    </lineage>
</organism>
<dbReference type="EMBL" id="UGOD01000001">
    <property type="protein sequence ID" value="STX51598.1"/>
    <property type="molecule type" value="Genomic_DNA"/>
</dbReference>
<feature type="region of interest" description="Disordered" evidence="1">
    <location>
        <begin position="618"/>
        <end position="637"/>
    </location>
</feature>
<dbReference type="SUPFAM" id="SSF48371">
    <property type="entry name" value="ARM repeat"/>
    <property type="match status" value="1"/>
</dbReference>
<dbReference type="InterPro" id="IPR036188">
    <property type="entry name" value="FAD/NAD-bd_sf"/>
</dbReference>
<name>A0A378JLN1_9GAMM</name>
<evidence type="ECO:0000313" key="3">
    <source>
        <dbReference type="Proteomes" id="UP000254794"/>
    </source>
</evidence>
<dbReference type="OrthoDB" id="5654384at2"/>
<evidence type="ECO:0000313" key="2">
    <source>
        <dbReference type="EMBL" id="STX51598.1"/>
    </source>
</evidence>
<reference evidence="2 3" key="1">
    <citation type="submission" date="2018-06" db="EMBL/GenBank/DDBJ databases">
        <authorList>
            <consortium name="Pathogen Informatics"/>
            <person name="Doyle S."/>
        </authorList>
    </citation>
    <scope>NUCLEOTIDE SEQUENCE [LARGE SCALE GENOMIC DNA]</scope>
    <source>
        <strain evidence="2 3">NCTC13316</strain>
    </source>
</reference>
<sequence>MPKISTKKSFDELVVGMGPIGLAAAYNLARKGHTIVIIEQRSENDVAVRPQPVLIIPSVKKQLLEMIREGDELNDKDLKFINNLLVSSEVKISSIQKFILRRIKSLNKYYEDKGSLPPVTLYFNTKLKHLNLEAGIATTESTENSTLSTHQATKQDVIDEYTQILTSPESPSLQDFVTSKDMEEELDITTTNDIKVDMQQATLEQKEEIKILPSTNQGAKLHTAPSPLKEEELPQIFHFKHIIAADGASAPTLELAHKESHVKIERKTPKNKEYVASECHFGAYLTLKSNKPFVLPDKDLLTVSIDGKLCLLRFYPKSHSNNKTSVKIGFVGEVPNTIYNEPNETERREKALAYAKIAIAKRLKLSSHELEIEITQSQTYKYSKEKVKIVFFKGKSLQATKAFENQGGHYFCLAGDNYFTPYYRAGHGFNDGMEAVAFLANMPTDINDLEQFMIDYQKLVEKNAKEAQKEMTFLRYLSPIPFIGSKLLPQYLENSVAKWEDKYKINITSVTKSKHINVPVQAVEQIFNDIMSSFTLICKGSPQYKIGFISAKNLTDPIERTLTDLSLAHGGIPIVIVDLENNNEITIQSFMKRGRSYFLRKEYSTDFFQNIYQGRLRDKPSTQNSFDQAPETEDKATTKNPLEEVFISEELIIVRPSEDNKDYFIPEHYQNLSNEVIENIKSKFITMQNFVKQYPNIFIQYYVQIMTEFVKTKGILIKYPERISLYGTDVFNEMQKAAASFLFTILHSDTFYDKDTIQFFLKGAISLDIPEVIPLLVARGASQFLPLSNNKTLLFNLLNLEPPNEEYLIAYANKAITLEFLMLFAEPSNELNKEARKNLSLKVVEKLIIQIGNDEIFDNLSEESLLSLVTRYGLYTKDVKESLKSHLLKYLLDDLRPKLISDQIKLSAQVKKKGSSLDFISSFTNVTQNEISQYSKTKQLIDAIYSSMQYRSSSISKEVCKQLVYFLLRVSNNSKERDTVVEQVIQLLKEPRFKDYREAILKNLFKQLSQHIQKSSQVLDDLINIFYLCQKLNLLSTNHQTSFSSTTSKDLFNSNLITIQQHISVLLSSATLDSKLTPTQEKAIDKILSLSSPNSGKIFRDENSTSEFKYL</sequence>
<dbReference type="SUPFAM" id="SSF51905">
    <property type="entry name" value="FAD/NAD(P)-binding domain"/>
    <property type="match status" value="1"/>
</dbReference>
<evidence type="ECO:0000256" key="1">
    <source>
        <dbReference type="SAM" id="MobiDB-lite"/>
    </source>
</evidence>
<dbReference type="RefSeq" id="WP_115331225.1">
    <property type="nucleotide sequence ID" value="NZ_CAAAHP010000002.1"/>
</dbReference>
<proteinExistence type="predicted"/>
<keyword evidence="3" id="KW-1185">Reference proteome</keyword>
<dbReference type="Gene3D" id="3.50.50.60">
    <property type="entry name" value="FAD/NAD(P)-binding domain"/>
    <property type="match status" value="1"/>
</dbReference>
<accession>A0A378JLN1</accession>
<gene>
    <name evidence="2" type="ORF">NCTC13316_01694</name>
</gene>
<dbReference type="Proteomes" id="UP000254794">
    <property type="component" value="Unassembled WGS sequence"/>
</dbReference>
<dbReference type="InterPro" id="IPR016024">
    <property type="entry name" value="ARM-type_fold"/>
</dbReference>
<protein>
    <submittedName>
        <fullName evidence="2">Uncharacterized protein</fullName>
    </submittedName>
</protein>